<keyword evidence="2" id="KW-1185">Reference proteome</keyword>
<accession>A0A6J2UGU6</accession>
<gene>
    <name evidence="3" type="primary">LOC115634247</name>
</gene>
<reference evidence="3" key="1">
    <citation type="submission" date="2025-08" db="UniProtKB">
        <authorList>
            <consortium name="RefSeq"/>
        </authorList>
    </citation>
    <scope>IDENTIFICATION</scope>
    <source>
        <strain evidence="3">11010-0011.00</strain>
        <tissue evidence="3">Whole body</tissue>
    </source>
</reference>
<dbReference type="AlphaFoldDB" id="A0A6J2UGU6"/>
<proteinExistence type="predicted"/>
<sequence>MDVDIDESELQGEGQSPGEGAAELNLNNERLDCENMDDVTRKVVEIIRPSFFTIVFRFFGNIVVDVVRTVF</sequence>
<dbReference type="GeneID" id="115634247"/>
<evidence type="ECO:0000313" key="2">
    <source>
        <dbReference type="Proteomes" id="UP000504634"/>
    </source>
</evidence>
<name>A0A6J2UGU6_DROLE</name>
<feature type="compositionally biased region" description="Acidic residues" evidence="1">
    <location>
        <begin position="1"/>
        <end position="10"/>
    </location>
</feature>
<feature type="region of interest" description="Disordered" evidence="1">
    <location>
        <begin position="1"/>
        <end position="26"/>
    </location>
</feature>
<dbReference type="OrthoDB" id="7803582at2759"/>
<dbReference type="Proteomes" id="UP000504634">
    <property type="component" value="Unplaced"/>
</dbReference>
<evidence type="ECO:0000256" key="1">
    <source>
        <dbReference type="SAM" id="MobiDB-lite"/>
    </source>
</evidence>
<dbReference type="RefSeq" id="XP_030387701.1">
    <property type="nucleotide sequence ID" value="XM_030531841.1"/>
</dbReference>
<evidence type="ECO:0000313" key="3">
    <source>
        <dbReference type="RefSeq" id="XP_030387701.1"/>
    </source>
</evidence>
<protein>
    <submittedName>
        <fullName evidence="3">Uncharacterized protein LOC115634247</fullName>
    </submittedName>
</protein>
<organism evidence="2 3">
    <name type="scientific">Drosophila lebanonensis</name>
    <name type="common">Fruit fly</name>
    <name type="synonym">Scaptodrosophila lebanonensis</name>
    <dbReference type="NCBI Taxonomy" id="7225"/>
    <lineage>
        <taxon>Eukaryota</taxon>
        <taxon>Metazoa</taxon>
        <taxon>Ecdysozoa</taxon>
        <taxon>Arthropoda</taxon>
        <taxon>Hexapoda</taxon>
        <taxon>Insecta</taxon>
        <taxon>Pterygota</taxon>
        <taxon>Neoptera</taxon>
        <taxon>Endopterygota</taxon>
        <taxon>Diptera</taxon>
        <taxon>Brachycera</taxon>
        <taxon>Muscomorpha</taxon>
        <taxon>Ephydroidea</taxon>
        <taxon>Drosophilidae</taxon>
        <taxon>Scaptodrosophila</taxon>
    </lineage>
</organism>